<dbReference type="EMBL" id="AZBU02000004">
    <property type="protein sequence ID" value="TKR81492.1"/>
    <property type="molecule type" value="Genomic_DNA"/>
</dbReference>
<dbReference type="AlphaFoldDB" id="A0A4U5NFL3"/>
<name>A0A4U5NFL3_STECR</name>
<reference evidence="1" key="1">
    <citation type="submission" date="2013-11" db="EMBL/GenBank/DDBJ databases">
        <authorList>
            <person name="Sternberg P."/>
            <person name="Dillman A."/>
            <person name="Macchietto M."/>
        </authorList>
    </citation>
    <scope>NUCLEOTIDE SEQUENCE</scope>
    <source>
        <strain evidence="1">ALL</strain>
    </source>
</reference>
<reference evidence="1" key="2">
    <citation type="journal article" date="2015" name="Genome Biol.">
        <title>Comparative genomics of Steinernema reveals deeply conserved gene regulatory networks.</title>
        <authorList>
            <person name="Dillman A.R."/>
            <person name="Macchietto M."/>
            <person name="Porter C.F."/>
            <person name="Rogers A."/>
            <person name="Williams B."/>
            <person name="Antoshechkin I."/>
            <person name="Lee M.M."/>
            <person name="Goodwin Z."/>
            <person name="Lu X."/>
            <person name="Lewis E.E."/>
            <person name="Goodrich-Blair H."/>
            <person name="Stock S.P."/>
            <person name="Adams B.J."/>
            <person name="Sternberg P.W."/>
            <person name="Mortazavi A."/>
        </authorList>
    </citation>
    <scope>NUCLEOTIDE SEQUENCE [LARGE SCALE GENOMIC DNA]</scope>
    <source>
        <strain evidence="1">ALL</strain>
    </source>
</reference>
<sequence length="189" mass="20850">MGNANSTLDSTISVANASSHPIFVMVDCDRFYVSQAGIALKDTLAVETAIRSSHIAEVRGFIKILPGKSLPFRSSVAERNAPGYVTIFYADDESDPPNQEVPNIENSLHNDDVFEQKSSLQLQYDHISRTLGSLRIVCTCYPIKANQGAIVGSDKQVRATEKRRIWVDTDGVDWSPPGVDEDIDCEKYV</sequence>
<evidence type="ECO:0000313" key="1">
    <source>
        <dbReference type="EMBL" id="TKR81492.1"/>
    </source>
</evidence>
<protein>
    <submittedName>
        <fullName evidence="1">Uncharacterized protein</fullName>
    </submittedName>
</protein>
<gene>
    <name evidence="1" type="ORF">L596_015354</name>
</gene>
<reference evidence="1" key="3">
    <citation type="journal article" date="2019" name="G3 (Bethesda)">
        <title>Hybrid Assembly of the Genome of the Entomopathogenic Nematode Steinernema carpocapsae Identifies the X-Chromosome.</title>
        <authorList>
            <person name="Serra L."/>
            <person name="Macchietto M."/>
            <person name="Macias-Munoz A."/>
            <person name="McGill C.J."/>
            <person name="Rodriguez I.M."/>
            <person name="Rodriguez B."/>
            <person name="Murad R."/>
            <person name="Mortazavi A."/>
        </authorList>
    </citation>
    <scope>NUCLEOTIDE SEQUENCE</scope>
    <source>
        <strain evidence="1">ALL</strain>
    </source>
</reference>
<organism evidence="1">
    <name type="scientific">Steinernema carpocapsae</name>
    <name type="common">Entomopathogenic nematode</name>
    <dbReference type="NCBI Taxonomy" id="34508"/>
    <lineage>
        <taxon>Eukaryota</taxon>
        <taxon>Metazoa</taxon>
        <taxon>Ecdysozoa</taxon>
        <taxon>Nematoda</taxon>
        <taxon>Chromadorea</taxon>
        <taxon>Rhabditida</taxon>
        <taxon>Tylenchina</taxon>
        <taxon>Panagrolaimomorpha</taxon>
        <taxon>Strongyloidoidea</taxon>
        <taxon>Steinernematidae</taxon>
        <taxon>Steinernema</taxon>
    </lineage>
</organism>
<proteinExistence type="predicted"/>
<comment type="caution">
    <text evidence="1">The sequence shown here is derived from an EMBL/GenBank/DDBJ whole genome shotgun (WGS) entry which is preliminary data.</text>
</comment>
<accession>A0A4U5NFL3</accession>